<feature type="region of interest" description="Disordered" evidence="1">
    <location>
        <begin position="1"/>
        <end position="21"/>
    </location>
</feature>
<protein>
    <submittedName>
        <fullName evidence="4">C2H2-type domain-containing protein</fullName>
    </submittedName>
</protein>
<sequence length="512" mass="55223">MMHSTSTPWLQALSSHDSTSTSGYSSMMAFNPVYPTLNPPPSLSLSATSNQTTNPVLFPQSESVPTSNSSVSGNGSSPFLPSTVNSSMLPQLNTVGAGGYYGFDPDPLSSNPVSSTNPWYPMVSTLDPSLASGVATSIRSSNAGSTHVRPATIYTTSSVTSVSETEMAKGTISEVREFVLWFAVFGTTSSSSIVFAIVDLFHVLCNIFHSVPHMPRHPPHDHIEKLSMNVDTFRSCMKAHLQTAPLSPADWSQTMTTDSFVNMDSRGRPTSPGRLTSDVSSAHLLLPCGVSNGASGGGSGVSAAAGLYDMTDMVGRFDVGAPPLYHHISSDSCSSNSECYYGTPFSTGNNNLIPGFLPPDQFTTYDERFSSASSTWSSPAVLSSLNSAAPPPTPNLLIPVVALIREHATVCSPTMCFSTLSPFRPFPIVFTRVLKIVLVERIVCEFRGTPLSDLYKQSTHERPPHILTSLLRYAQNKSHRIQEKRHNWTHAYPPLGSIIYHRHKYYGPGLSS</sequence>
<dbReference type="Proteomes" id="UP000272942">
    <property type="component" value="Unassembled WGS sequence"/>
</dbReference>
<reference evidence="2 3" key="2">
    <citation type="submission" date="2018-11" db="EMBL/GenBank/DDBJ databases">
        <authorList>
            <consortium name="Pathogen Informatics"/>
        </authorList>
    </citation>
    <scope>NUCLEOTIDE SEQUENCE [LARGE SCALE GENOMIC DNA]</scope>
    <source>
        <strain evidence="2 3">Egypt</strain>
    </source>
</reference>
<accession>A0A183AMA0</accession>
<organism evidence="4">
    <name type="scientific">Echinostoma caproni</name>
    <dbReference type="NCBI Taxonomy" id="27848"/>
    <lineage>
        <taxon>Eukaryota</taxon>
        <taxon>Metazoa</taxon>
        <taxon>Spiralia</taxon>
        <taxon>Lophotrochozoa</taxon>
        <taxon>Platyhelminthes</taxon>
        <taxon>Trematoda</taxon>
        <taxon>Digenea</taxon>
        <taxon>Plagiorchiida</taxon>
        <taxon>Echinostomata</taxon>
        <taxon>Echinostomatoidea</taxon>
        <taxon>Echinostomatidae</taxon>
        <taxon>Echinostoma</taxon>
    </lineage>
</organism>
<evidence type="ECO:0000313" key="2">
    <source>
        <dbReference type="EMBL" id="VDP82736.1"/>
    </source>
</evidence>
<evidence type="ECO:0000256" key="1">
    <source>
        <dbReference type="SAM" id="MobiDB-lite"/>
    </source>
</evidence>
<dbReference type="AlphaFoldDB" id="A0A183AMA0"/>
<keyword evidence="3" id="KW-1185">Reference proteome</keyword>
<name>A0A183AMA0_9TREM</name>
<evidence type="ECO:0000313" key="3">
    <source>
        <dbReference type="Proteomes" id="UP000272942"/>
    </source>
</evidence>
<feature type="compositionally biased region" description="Low complexity" evidence="1">
    <location>
        <begin position="61"/>
        <end position="76"/>
    </location>
</feature>
<gene>
    <name evidence="2" type="ORF">ECPE_LOCUS8085</name>
</gene>
<dbReference type="OrthoDB" id="10611144at2759"/>
<dbReference type="EMBL" id="UZAN01045502">
    <property type="protein sequence ID" value="VDP82736.1"/>
    <property type="molecule type" value="Genomic_DNA"/>
</dbReference>
<evidence type="ECO:0000313" key="4">
    <source>
        <dbReference type="WBParaSite" id="ECPE_0000810701-mRNA-1"/>
    </source>
</evidence>
<feature type="region of interest" description="Disordered" evidence="1">
    <location>
        <begin position="41"/>
        <end position="76"/>
    </location>
</feature>
<feature type="compositionally biased region" description="Polar residues" evidence="1">
    <location>
        <begin position="1"/>
        <end position="13"/>
    </location>
</feature>
<proteinExistence type="predicted"/>
<dbReference type="WBParaSite" id="ECPE_0000810701-mRNA-1">
    <property type="protein sequence ID" value="ECPE_0000810701-mRNA-1"/>
    <property type="gene ID" value="ECPE_0000810701"/>
</dbReference>
<reference evidence="4" key="1">
    <citation type="submission" date="2016-06" db="UniProtKB">
        <authorList>
            <consortium name="WormBaseParasite"/>
        </authorList>
    </citation>
    <scope>IDENTIFICATION</scope>
</reference>